<dbReference type="PANTHER" id="PTHR20855:SF15">
    <property type="entry name" value="PROGESTIN AND ADIPOQ RECEPTOR FAMILY MEMBER 3"/>
    <property type="match status" value="1"/>
</dbReference>
<evidence type="ECO:0000256" key="5">
    <source>
        <dbReference type="ARBA" id="ARBA00023136"/>
    </source>
</evidence>
<proteinExistence type="inferred from homology"/>
<keyword evidence="6" id="KW-0479">Metal-binding</keyword>
<evidence type="ECO:0000256" key="1">
    <source>
        <dbReference type="ARBA" id="ARBA00004141"/>
    </source>
</evidence>
<keyword evidence="9" id="KW-1185">Reference proteome</keyword>
<name>A0AAV2HHQ0_LYMST</name>
<evidence type="ECO:0000256" key="4">
    <source>
        <dbReference type="ARBA" id="ARBA00022989"/>
    </source>
</evidence>
<dbReference type="GO" id="GO:0016020">
    <property type="term" value="C:membrane"/>
    <property type="evidence" value="ECO:0007669"/>
    <property type="project" value="UniProtKB-SubCell"/>
</dbReference>
<protein>
    <recommendedName>
        <fullName evidence="10">Progestin and adipoQ receptor family member 3</fullName>
    </recommendedName>
</protein>
<evidence type="ECO:0000256" key="2">
    <source>
        <dbReference type="ARBA" id="ARBA00007018"/>
    </source>
</evidence>
<organism evidence="8 9">
    <name type="scientific">Lymnaea stagnalis</name>
    <name type="common">Great pond snail</name>
    <name type="synonym">Helix stagnalis</name>
    <dbReference type="NCBI Taxonomy" id="6523"/>
    <lineage>
        <taxon>Eukaryota</taxon>
        <taxon>Metazoa</taxon>
        <taxon>Spiralia</taxon>
        <taxon>Lophotrochozoa</taxon>
        <taxon>Mollusca</taxon>
        <taxon>Gastropoda</taxon>
        <taxon>Heterobranchia</taxon>
        <taxon>Euthyneura</taxon>
        <taxon>Panpulmonata</taxon>
        <taxon>Hygrophila</taxon>
        <taxon>Lymnaeoidea</taxon>
        <taxon>Lymnaeidae</taxon>
        <taxon>Lymnaea</taxon>
    </lineage>
</organism>
<sequence length="335" mass="38925">MSISPFRRYDSIKSRQAKSFSAAVQFQDDSYHILDIEIDNNGFETCQTGICDFDQKQIALFKYHEIPDFLKGNPYVVHGYRSLLPFSMCMKSLLFWTNETLNIWTHFLGFFIFLLLVLYDNIVYLPSLGGSLSDHIILTIGLMCFMFCMLCSTGFHIFCCHSERASRRWLALDMTGVSMGIIGCYLPAVYYAFYCLTIWRDIYMFIITVLSACTLMFQLHPHFFTHSWFFTRVAVYVGLSAYGIIPTIHWIYLNGGISSPVVQMFIPKVTMMYMLGSLAFSFYITKFPERILPGKFDYIGSSHQLWHIIIVVAFCYWHKSGEEILIYRMNHECPA</sequence>
<keyword evidence="5 7" id="KW-0472">Membrane</keyword>
<dbReference type="GO" id="GO:0038023">
    <property type="term" value="F:signaling receptor activity"/>
    <property type="evidence" value="ECO:0007669"/>
    <property type="project" value="TreeGrafter"/>
</dbReference>
<feature type="binding site" evidence="6">
    <location>
        <position position="303"/>
    </location>
    <ligand>
        <name>Zn(2+)</name>
        <dbReference type="ChEBI" id="CHEBI:29105"/>
    </ligand>
</feature>
<feature type="transmembrane region" description="Helical" evidence="7">
    <location>
        <begin position="233"/>
        <end position="253"/>
    </location>
</feature>
<feature type="binding site" evidence="6">
    <location>
        <position position="307"/>
    </location>
    <ligand>
        <name>Zn(2+)</name>
        <dbReference type="ChEBI" id="CHEBI:29105"/>
    </ligand>
</feature>
<dbReference type="EMBL" id="CAXITT010000093">
    <property type="protein sequence ID" value="CAL1531561.1"/>
    <property type="molecule type" value="Genomic_DNA"/>
</dbReference>
<keyword evidence="3 7" id="KW-0812">Transmembrane</keyword>
<keyword evidence="6" id="KW-0862">Zinc</keyword>
<evidence type="ECO:0008006" key="10">
    <source>
        <dbReference type="Google" id="ProtNLM"/>
    </source>
</evidence>
<comment type="similarity">
    <text evidence="2">Belongs to the ADIPOR family.</text>
</comment>
<accession>A0AAV2HHQ0</accession>
<feature type="transmembrane region" description="Helical" evidence="7">
    <location>
        <begin position="202"/>
        <end position="221"/>
    </location>
</feature>
<evidence type="ECO:0000313" key="9">
    <source>
        <dbReference type="Proteomes" id="UP001497497"/>
    </source>
</evidence>
<keyword evidence="4 7" id="KW-1133">Transmembrane helix</keyword>
<dbReference type="GO" id="GO:0046872">
    <property type="term" value="F:metal ion binding"/>
    <property type="evidence" value="ECO:0007669"/>
    <property type="project" value="UniProtKB-KW"/>
</dbReference>
<dbReference type="Pfam" id="PF03006">
    <property type="entry name" value="HlyIII"/>
    <property type="match status" value="1"/>
</dbReference>
<evidence type="ECO:0000256" key="7">
    <source>
        <dbReference type="SAM" id="Phobius"/>
    </source>
</evidence>
<feature type="binding site" evidence="6">
    <location>
        <position position="156"/>
    </location>
    <ligand>
        <name>Zn(2+)</name>
        <dbReference type="ChEBI" id="CHEBI:29105"/>
    </ligand>
</feature>
<feature type="transmembrane region" description="Helical" evidence="7">
    <location>
        <begin position="101"/>
        <end position="124"/>
    </location>
</feature>
<comment type="caution">
    <text evidence="8">The sequence shown here is derived from an EMBL/GenBank/DDBJ whole genome shotgun (WGS) entry which is preliminary data.</text>
</comment>
<reference evidence="8 9" key="1">
    <citation type="submission" date="2024-04" db="EMBL/GenBank/DDBJ databases">
        <authorList>
            <consortium name="Genoscope - CEA"/>
            <person name="William W."/>
        </authorList>
    </citation>
    <scope>NUCLEOTIDE SEQUENCE [LARGE SCALE GENOMIC DNA]</scope>
</reference>
<feature type="transmembrane region" description="Helical" evidence="7">
    <location>
        <begin position="170"/>
        <end position="190"/>
    </location>
</feature>
<comment type="subcellular location">
    <subcellularLocation>
        <location evidence="1">Membrane</location>
        <topology evidence="1">Multi-pass membrane protein</topology>
    </subcellularLocation>
</comment>
<feature type="transmembrane region" description="Helical" evidence="7">
    <location>
        <begin position="136"/>
        <end position="158"/>
    </location>
</feature>
<evidence type="ECO:0000256" key="6">
    <source>
        <dbReference type="PIRSR" id="PIRSR604254-1"/>
    </source>
</evidence>
<dbReference type="AlphaFoldDB" id="A0AAV2HHQ0"/>
<gene>
    <name evidence="8" type="ORF">GSLYS_00005656001</name>
</gene>
<dbReference type="PANTHER" id="PTHR20855">
    <property type="entry name" value="ADIPOR/PROGESTIN RECEPTOR-RELATED"/>
    <property type="match status" value="1"/>
</dbReference>
<evidence type="ECO:0000313" key="8">
    <source>
        <dbReference type="EMBL" id="CAL1531561.1"/>
    </source>
</evidence>
<evidence type="ECO:0000256" key="3">
    <source>
        <dbReference type="ARBA" id="ARBA00022692"/>
    </source>
</evidence>
<dbReference type="InterPro" id="IPR004254">
    <property type="entry name" value="AdipoR/HlyIII-related"/>
</dbReference>
<feature type="transmembrane region" description="Helical" evidence="7">
    <location>
        <begin position="265"/>
        <end position="285"/>
    </location>
</feature>
<dbReference type="Proteomes" id="UP001497497">
    <property type="component" value="Unassembled WGS sequence"/>
</dbReference>